<dbReference type="PANTHER" id="PTHR30606">
    <property type="entry name" value="LIPID A BIOSYNTHESIS LAUROYL ACYLTRANSFERASE"/>
    <property type="match status" value="1"/>
</dbReference>
<organism evidence="8 9">
    <name type="scientific">Pandoraea horticolens</name>
    <dbReference type="NCBI Taxonomy" id="2508298"/>
    <lineage>
        <taxon>Bacteria</taxon>
        <taxon>Pseudomonadati</taxon>
        <taxon>Pseudomonadota</taxon>
        <taxon>Betaproteobacteria</taxon>
        <taxon>Burkholderiales</taxon>
        <taxon>Burkholderiaceae</taxon>
        <taxon>Pandoraea</taxon>
    </lineage>
</organism>
<evidence type="ECO:0000313" key="8">
    <source>
        <dbReference type="EMBL" id="VVE22812.1"/>
    </source>
</evidence>
<evidence type="ECO:0000256" key="2">
    <source>
        <dbReference type="ARBA" id="ARBA00022475"/>
    </source>
</evidence>
<keyword evidence="2" id="KW-1003">Cell membrane</keyword>
<dbReference type="GO" id="GO:0009247">
    <property type="term" value="P:glycolipid biosynthetic process"/>
    <property type="evidence" value="ECO:0007669"/>
    <property type="project" value="UniProtKB-ARBA"/>
</dbReference>
<keyword evidence="7" id="KW-1133">Transmembrane helix</keyword>
<comment type="subcellular location">
    <subcellularLocation>
        <location evidence="1">Cell inner membrane</location>
    </subcellularLocation>
</comment>
<dbReference type="CDD" id="cd07984">
    <property type="entry name" value="LPLAT_LABLAT-like"/>
    <property type="match status" value="1"/>
</dbReference>
<keyword evidence="5 7" id="KW-0472">Membrane</keyword>
<dbReference type="GO" id="GO:0005886">
    <property type="term" value="C:plasma membrane"/>
    <property type="evidence" value="ECO:0007669"/>
    <property type="project" value="UniProtKB-SubCell"/>
</dbReference>
<evidence type="ECO:0000256" key="5">
    <source>
        <dbReference type="ARBA" id="ARBA00023136"/>
    </source>
</evidence>
<dbReference type="Pfam" id="PF03279">
    <property type="entry name" value="Lip_A_acyltrans"/>
    <property type="match status" value="1"/>
</dbReference>
<evidence type="ECO:0000313" key="9">
    <source>
        <dbReference type="Proteomes" id="UP000343317"/>
    </source>
</evidence>
<evidence type="ECO:0000256" key="6">
    <source>
        <dbReference type="ARBA" id="ARBA00023315"/>
    </source>
</evidence>
<evidence type="ECO:0000256" key="7">
    <source>
        <dbReference type="SAM" id="Phobius"/>
    </source>
</evidence>
<dbReference type="Proteomes" id="UP000343317">
    <property type="component" value="Unassembled WGS sequence"/>
</dbReference>
<gene>
    <name evidence="8" type="ORF">PHO31112_03222</name>
</gene>
<dbReference type="EMBL" id="CABPSM010000009">
    <property type="protein sequence ID" value="VVE22812.1"/>
    <property type="molecule type" value="Genomic_DNA"/>
</dbReference>
<reference evidence="8 9" key="1">
    <citation type="submission" date="2019-08" db="EMBL/GenBank/DDBJ databases">
        <authorList>
            <person name="Peeters C."/>
        </authorList>
    </citation>
    <scope>NUCLEOTIDE SEQUENCE [LARGE SCALE GENOMIC DNA]</scope>
    <source>
        <strain evidence="8 9">LMG 31112</strain>
    </source>
</reference>
<evidence type="ECO:0000256" key="1">
    <source>
        <dbReference type="ARBA" id="ARBA00004533"/>
    </source>
</evidence>
<dbReference type="NCBIfam" id="NF005399">
    <property type="entry name" value="PRK06946.1"/>
    <property type="match status" value="1"/>
</dbReference>
<evidence type="ECO:0000256" key="4">
    <source>
        <dbReference type="ARBA" id="ARBA00022679"/>
    </source>
</evidence>
<keyword evidence="6 8" id="KW-0012">Acyltransferase</keyword>
<proteinExistence type="predicted"/>
<dbReference type="InterPro" id="IPR004960">
    <property type="entry name" value="LipA_acyltrans"/>
</dbReference>
<dbReference type="PIRSF" id="PIRSF026649">
    <property type="entry name" value="MsbB"/>
    <property type="match status" value="1"/>
</dbReference>
<sequence length="315" mass="35380">MTSKTVTGLAFEFASQLTPHREHALKRISLALIVAVLRVFSVLPYPFVARLGMVVGTVLYALPSRRKHIVLVNLRLCFPDKTSLEHQKLARTHFRHVVRSYLERGIQWFGSAQSIQNIVQLDSKIDLGDPAAPPTIFMGFHFVGIEVGCMLYSTHLPVASLYTRMSSTGLCDLAKRQRGRFGAEMIERATSAKKIVGLLRSGKPVMIAADMDQGVDNSVFVPFFGVPACTLTAVSRLARLGRARVVPFVTEVLPNYQGYKLTIFEPLAHFPSGNDVVDARRMNAFLEEQIVKFPEQYYWVHRRFKHRPSGMASVY</sequence>
<keyword evidence="7" id="KW-0812">Transmembrane</keyword>
<dbReference type="GO" id="GO:0016746">
    <property type="term" value="F:acyltransferase activity"/>
    <property type="evidence" value="ECO:0007669"/>
    <property type="project" value="UniProtKB-KW"/>
</dbReference>
<dbReference type="PANTHER" id="PTHR30606:SF9">
    <property type="entry name" value="LIPID A BIOSYNTHESIS LAUROYLTRANSFERASE"/>
    <property type="match status" value="1"/>
</dbReference>
<accession>A0A5E4WDB2</accession>
<name>A0A5E4WDB2_9BURK</name>
<protein>
    <submittedName>
        <fullName evidence="8">Lipid A biosynthesis lauroyl acyltransferase</fullName>
    </submittedName>
</protein>
<dbReference type="AlphaFoldDB" id="A0A5E4WDB2"/>
<feature type="transmembrane region" description="Helical" evidence="7">
    <location>
        <begin position="24"/>
        <end position="41"/>
    </location>
</feature>
<keyword evidence="9" id="KW-1185">Reference proteome</keyword>
<keyword evidence="3" id="KW-0997">Cell inner membrane</keyword>
<keyword evidence="4 8" id="KW-0808">Transferase</keyword>
<evidence type="ECO:0000256" key="3">
    <source>
        <dbReference type="ARBA" id="ARBA00022519"/>
    </source>
</evidence>